<accession>A0A7J4J2R5</accession>
<reference evidence="2" key="1">
    <citation type="journal article" date="2020" name="bioRxiv">
        <title>A rank-normalized archaeal taxonomy based on genome phylogeny resolves widespread incomplete and uneven classifications.</title>
        <authorList>
            <person name="Rinke C."/>
            <person name="Chuvochina M."/>
            <person name="Mussig A.J."/>
            <person name="Chaumeil P.-A."/>
            <person name="Waite D.W."/>
            <person name="Whitman W.B."/>
            <person name="Parks D.H."/>
            <person name="Hugenholtz P."/>
        </authorList>
    </citation>
    <scope>NUCLEOTIDE SEQUENCE [LARGE SCALE GENOMIC DNA]</scope>
</reference>
<name>A0A7J4J2R5_9ARCH</name>
<dbReference type="AlphaFoldDB" id="A0A7J4J2R5"/>
<dbReference type="EMBL" id="DUGC01000046">
    <property type="protein sequence ID" value="HIH09526.1"/>
    <property type="molecule type" value="Genomic_DNA"/>
</dbReference>
<sequence>MSVDNPEFYLDAGPLFCLFGLVAPLEAFASQLHCSREPFQIDFMGYHAFVNVFFRQFQIELPFAFFLAY</sequence>
<organism evidence="1 2">
    <name type="scientific">Candidatus Iainarchaeum sp</name>
    <dbReference type="NCBI Taxonomy" id="3101447"/>
    <lineage>
        <taxon>Archaea</taxon>
        <taxon>Candidatus Iainarchaeota</taxon>
        <taxon>Candidatus Iainarchaeia</taxon>
        <taxon>Candidatus Iainarchaeales</taxon>
        <taxon>Candidatus Iainarchaeaceae</taxon>
        <taxon>Candidatus Iainarchaeum</taxon>
    </lineage>
</organism>
<evidence type="ECO:0000313" key="1">
    <source>
        <dbReference type="EMBL" id="HIH09526.1"/>
    </source>
</evidence>
<dbReference type="Proteomes" id="UP000565078">
    <property type="component" value="Unassembled WGS sequence"/>
</dbReference>
<protein>
    <submittedName>
        <fullName evidence="1">Uncharacterized protein</fullName>
    </submittedName>
</protein>
<evidence type="ECO:0000313" key="2">
    <source>
        <dbReference type="Proteomes" id="UP000565078"/>
    </source>
</evidence>
<proteinExistence type="predicted"/>
<gene>
    <name evidence="1" type="ORF">HA254_02540</name>
</gene>
<comment type="caution">
    <text evidence="1">The sequence shown here is derived from an EMBL/GenBank/DDBJ whole genome shotgun (WGS) entry which is preliminary data.</text>
</comment>